<evidence type="ECO:0000313" key="5">
    <source>
        <dbReference type="Proteomes" id="UP000521199"/>
    </source>
</evidence>
<sequence length="201" mass="21995">MAYRRTRLMQERLASNREKILLATRKQIAEGGFRNAQIAAVAAEAGVSTGMIYRYFPSKAELFVEVLTAAVDYEIAILKRIAAEPRDARSRLHDQVASFVRRALTGPNLAYAFIAEPVDPEVDAERIRCRKRFGAVFKAVLKQGVAAREFPAQNLDAAAACIVGAFTEALVGPIGPSRKSVRDKERLVDAISAFCLRAVGA</sequence>
<feature type="domain" description="HTH tetR-type" evidence="3">
    <location>
        <begin position="14"/>
        <end position="74"/>
    </location>
</feature>
<keyword evidence="1 2" id="KW-0238">DNA-binding</keyword>
<dbReference type="Gene3D" id="1.10.357.10">
    <property type="entry name" value="Tetracycline Repressor, domain 2"/>
    <property type="match status" value="1"/>
</dbReference>
<dbReference type="GO" id="GO:0003700">
    <property type="term" value="F:DNA-binding transcription factor activity"/>
    <property type="evidence" value="ECO:0007669"/>
    <property type="project" value="TreeGrafter"/>
</dbReference>
<protein>
    <submittedName>
        <fullName evidence="4">AcrR family transcriptional regulator</fullName>
    </submittedName>
</protein>
<dbReference type="SUPFAM" id="SSF46689">
    <property type="entry name" value="Homeodomain-like"/>
    <property type="match status" value="1"/>
</dbReference>
<dbReference type="PROSITE" id="PS50977">
    <property type="entry name" value="HTH_TETR_2"/>
    <property type="match status" value="1"/>
</dbReference>
<dbReference type="InterPro" id="IPR050109">
    <property type="entry name" value="HTH-type_TetR-like_transc_reg"/>
</dbReference>
<dbReference type="RefSeq" id="WP_183960069.1">
    <property type="nucleotide sequence ID" value="NZ_JACHHP010000002.1"/>
</dbReference>
<dbReference type="InterPro" id="IPR009057">
    <property type="entry name" value="Homeodomain-like_sf"/>
</dbReference>
<evidence type="ECO:0000313" key="4">
    <source>
        <dbReference type="EMBL" id="MBB5207522.1"/>
    </source>
</evidence>
<evidence type="ECO:0000256" key="2">
    <source>
        <dbReference type="PROSITE-ProRule" id="PRU00335"/>
    </source>
</evidence>
<dbReference type="GO" id="GO:0000976">
    <property type="term" value="F:transcription cis-regulatory region binding"/>
    <property type="evidence" value="ECO:0007669"/>
    <property type="project" value="TreeGrafter"/>
</dbReference>
<dbReference type="PANTHER" id="PTHR30055:SF226">
    <property type="entry name" value="HTH-TYPE TRANSCRIPTIONAL REGULATOR PKSA"/>
    <property type="match status" value="1"/>
</dbReference>
<feature type="DNA-binding region" description="H-T-H motif" evidence="2">
    <location>
        <begin position="37"/>
        <end position="56"/>
    </location>
</feature>
<dbReference type="Proteomes" id="UP000521199">
    <property type="component" value="Unassembled WGS sequence"/>
</dbReference>
<keyword evidence="5" id="KW-1185">Reference proteome</keyword>
<name>A0A7W8D4R5_9GAMM</name>
<evidence type="ECO:0000259" key="3">
    <source>
        <dbReference type="PROSITE" id="PS50977"/>
    </source>
</evidence>
<dbReference type="PRINTS" id="PR00455">
    <property type="entry name" value="HTHTETR"/>
</dbReference>
<accession>A0A7W8D4R5</accession>
<evidence type="ECO:0000256" key="1">
    <source>
        <dbReference type="ARBA" id="ARBA00023125"/>
    </source>
</evidence>
<reference evidence="4 5" key="1">
    <citation type="submission" date="2020-08" db="EMBL/GenBank/DDBJ databases">
        <title>Genomic Encyclopedia of Type Strains, Phase IV (KMG-IV): sequencing the most valuable type-strain genomes for metagenomic binning, comparative biology and taxonomic classification.</title>
        <authorList>
            <person name="Goeker M."/>
        </authorList>
    </citation>
    <scope>NUCLEOTIDE SEQUENCE [LARGE SCALE GENOMIC DNA]</scope>
    <source>
        <strain evidence="4 5">DSM 24163</strain>
    </source>
</reference>
<dbReference type="AlphaFoldDB" id="A0A7W8D4R5"/>
<dbReference type="InterPro" id="IPR001647">
    <property type="entry name" value="HTH_TetR"/>
</dbReference>
<dbReference type="InterPro" id="IPR036271">
    <property type="entry name" value="Tet_transcr_reg_TetR-rel_C_sf"/>
</dbReference>
<dbReference type="EMBL" id="JACHHP010000002">
    <property type="protein sequence ID" value="MBB5207522.1"/>
    <property type="molecule type" value="Genomic_DNA"/>
</dbReference>
<dbReference type="SUPFAM" id="SSF48498">
    <property type="entry name" value="Tetracyclin repressor-like, C-terminal domain"/>
    <property type="match status" value="1"/>
</dbReference>
<proteinExistence type="predicted"/>
<gene>
    <name evidence="4" type="ORF">HNQ52_001051</name>
</gene>
<comment type="caution">
    <text evidence="4">The sequence shown here is derived from an EMBL/GenBank/DDBJ whole genome shotgun (WGS) entry which is preliminary data.</text>
</comment>
<organism evidence="4 5">
    <name type="scientific">Chiayiivirga flava</name>
    <dbReference type="NCBI Taxonomy" id="659595"/>
    <lineage>
        <taxon>Bacteria</taxon>
        <taxon>Pseudomonadati</taxon>
        <taxon>Pseudomonadota</taxon>
        <taxon>Gammaproteobacteria</taxon>
        <taxon>Lysobacterales</taxon>
        <taxon>Lysobacteraceae</taxon>
        <taxon>Chiayiivirga</taxon>
    </lineage>
</organism>
<dbReference type="Pfam" id="PF00440">
    <property type="entry name" value="TetR_N"/>
    <property type="match status" value="1"/>
</dbReference>
<dbReference type="PANTHER" id="PTHR30055">
    <property type="entry name" value="HTH-TYPE TRANSCRIPTIONAL REGULATOR RUTR"/>
    <property type="match status" value="1"/>
</dbReference>